<evidence type="ECO:0000256" key="1">
    <source>
        <dbReference type="SAM" id="Coils"/>
    </source>
</evidence>
<proteinExistence type="predicted"/>
<keyword evidence="1" id="KW-0175">Coiled coil</keyword>
<evidence type="ECO:0000256" key="2">
    <source>
        <dbReference type="SAM" id="MobiDB-lite"/>
    </source>
</evidence>
<evidence type="ECO:0000313" key="4">
    <source>
        <dbReference type="Proteomes" id="UP000266723"/>
    </source>
</evidence>
<accession>A0ABQ7CTK2</accession>
<dbReference type="EMBL" id="QGKV02000759">
    <property type="protein sequence ID" value="KAF3563256.1"/>
    <property type="molecule type" value="Genomic_DNA"/>
</dbReference>
<feature type="compositionally biased region" description="Polar residues" evidence="2">
    <location>
        <begin position="219"/>
        <end position="232"/>
    </location>
</feature>
<dbReference type="Proteomes" id="UP000266723">
    <property type="component" value="Unassembled WGS sequence"/>
</dbReference>
<sequence>MNLKESLCYDRVVAVDLAGATETPETVRESYCRAYLSFFHYCGLIFPVPVPEPILEILAELGLSLTQILPNFLRYLVAFLVRAREEGFSFGLSEFRQLVLVKRNQQNPGTFLVSPYPGRHVIEDIPYHDEKWPLSGSSSMSDGVRGLIEILRGGRLNWSSFDQTRIRTVFAMPEGINRAPLLGGSDDEAEHSQEVIATPSVQVQSSDRLTRQLVRRSSFRTSGSVSRGQASGKSPLISIHDSDDENASGERRSHVSLSHGSEDETVAATRKQRRSSKGALSGPSHPRFVPEGDGSLFAAQGNLISLAGCMKSAGCRLPSLASSAEKEAYAKVAVASSKVMEAFNDYVVVMEDHVVASRNDKEIESIGSEIKRLSKELEVTKREGKKDAEKIEALTEDQRRIHQENEALTTQVVAQKAKIAALEVERDRDIRRASRIARRDIEQRYKEILESLKDRWTSKKKEVSAEIRFANAERIRSGDVSEALTEVLREETRLQRISTREAKDLEGEKSVARVKAIGFSSSSRILVILFFRLKLDHYRDLESYLPFGLAPDFVGYVMFGTHEIMSTLFFGAGGGELGDFCSVSLPLLFVEALVFRSLWRMEFEFWGSNGSTAGSVFSVLPVFPLIRSGIGSECFVGVGARCQFRPIHCSLSFGGSCPTVGVVLSFLLCSVGIERLGSLEYQTDQCFVGSTLLLTDRGAFDFFLECLQIVALRVPSQPGLVEGSAKLVWIEIGSGHRRIVCPRDGSRLEPRLVLGSMSD</sequence>
<reference evidence="3 4" key="1">
    <citation type="journal article" date="2020" name="BMC Genomics">
        <title>Intraspecific diversification of the crop wild relative Brassica cretica Lam. using demographic model selection.</title>
        <authorList>
            <person name="Kioukis A."/>
            <person name="Michalopoulou V.A."/>
            <person name="Briers L."/>
            <person name="Pirintsos S."/>
            <person name="Studholme D.J."/>
            <person name="Pavlidis P."/>
            <person name="Sarris P.F."/>
        </authorList>
    </citation>
    <scope>NUCLEOTIDE SEQUENCE [LARGE SCALE GENOMIC DNA]</scope>
    <source>
        <strain evidence="4">cv. PFS-1207/04</strain>
    </source>
</reference>
<protein>
    <submittedName>
        <fullName evidence="3">Uncharacterized protein</fullName>
    </submittedName>
</protein>
<keyword evidence="4" id="KW-1185">Reference proteome</keyword>
<evidence type="ECO:0000313" key="3">
    <source>
        <dbReference type="EMBL" id="KAF3563256.1"/>
    </source>
</evidence>
<name>A0ABQ7CTK2_BRACR</name>
<feature type="coiled-coil region" evidence="1">
    <location>
        <begin position="363"/>
        <end position="425"/>
    </location>
</feature>
<comment type="caution">
    <text evidence="3">The sequence shown here is derived from an EMBL/GenBank/DDBJ whole genome shotgun (WGS) entry which is preliminary data.</text>
</comment>
<feature type="region of interest" description="Disordered" evidence="2">
    <location>
        <begin position="180"/>
        <end position="293"/>
    </location>
</feature>
<gene>
    <name evidence="3" type="ORF">DY000_02017021</name>
</gene>
<organism evidence="3 4">
    <name type="scientific">Brassica cretica</name>
    <name type="common">Mustard</name>
    <dbReference type="NCBI Taxonomy" id="69181"/>
    <lineage>
        <taxon>Eukaryota</taxon>
        <taxon>Viridiplantae</taxon>
        <taxon>Streptophyta</taxon>
        <taxon>Embryophyta</taxon>
        <taxon>Tracheophyta</taxon>
        <taxon>Spermatophyta</taxon>
        <taxon>Magnoliopsida</taxon>
        <taxon>eudicotyledons</taxon>
        <taxon>Gunneridae</taxon>
        <taxon>Pentapetalae</taxon>
        <taxon>rosids</taxon>
        <taxon>malvids</taxon>
        <taxon>Brassicales</taxon>
        <taxon>Brassicaceae</taxon>
        <taxon>Brassiceae</taxon>
        <taxon>Brassica</taxon>
    </lineage>
</organism>